<evidence type="ECO:0000259" key="3">
    <source>
        <dbReference type="PROSITE" id="PS50006"/>
    </source>
</evidence>
<accession>A0A183UWG1</accession>
<dbReference type="SUPFAM" id="SSF53335">
    <property type="entry name" value="S-adenosyl-L-methionine-dependent methyltransferases"/>
    <property type="match status" value="1"/>
</dbReference>
<dbReference type="AlphaFoldDB" id="A0A183UWG1"/>
<dbReference type="GO" id="GO:0016274">
    <property type="term" value="F:protein-arginine N-methyltransferase activity"/>
    <property type="evidence" value="ECO:0007669"/>
    <property type="project" value="InterPro"/>
</dbReference>
<evidence type="ECO:0000313" key="6">
    <source>
        <dbReference type="WBParaSite" id="TCNE_0001283101-mRNA-1"/>
    </source>
</evidence>
<dbReference type="WBParaSite" id="TCNE_0001283101-mRNA-1">
    <property type="protein sequence ID" value="TCNE_0001283101-mRNA-1"/>
    <property type="gene ID" value="TCNE_0001283101"/>
</dbReference>
<evidence type="ECO:0000256" key="1">
    <source>
        <dbReference type="ARBA" id="ARBA00022691"/>
    </source>
</evidence>
<reference evidence="6" key="1">
    <citation type="submission" date="2016-06" db="UniProtKB">
        <authorList>
            <consortium name="WormBaseParasite"/>
        </authorList>
    </citation>
    <scope>IDENTIFICATION</scope>
</reference>
<protein>
    <submittedName>
        <fullName evidence="6">Arginine N-methyltransferase</fullName>
    </submittedName>
</protein>
<dbReference type="InterPro" id="IPR000253">
    <property type="entry name" value="FHA_dom"/>
</dbReference>
<feature type="compositionally biased region" description="Polar residues" evidence="2">
    <location>
        <begin position="483"/>
        <end position="492"/>
    </location>
</feature>
<dbReference type="GO" id="GO:0005634">
    <property type="term" value="C:nucleus"/>
    <property type="evidence" value="ECO:0007669"/>
    <property type="project" value="TreeGrafter"/>
</dbReference>
<dbReference type="InterPro" id="IPR025799">
    <property type="entry name" value="Arg_MeTrfase"/>
</dbReference>
<dbReference type="PROSITE" id="PS50006">
    <property type="entry name" value="FHA_DOMAIN"/>
    <property type="match status" value="1"/>
</dbReference>
<feature type="domain" description="FHA" evidence="3">
    <location>
        <begin position="87"/>
        <end position="149"/>
    </location>
</feature>
<evidence type="ECO:0000313" key="4">
    <source>
        <dbReference type="EMBL" id="VDM44152.1"/>
    </source>
</evidence>
<dbReference type="EMBL" id="UYWY01021447">
    <property type="protein sequence ID" value="VDM44152.1"/>
    <property type="molecule type" value="Genomic_DNA"/>
</dbReference>
<dbReference type="PANTHER" id="PTHR11006:SF60">
    <property type="entry name" value="PROTEIN ARGININE N-METHYLTRANSFERASE 9"/>
    <property type="match status" value="1"/>
</dbReference>
<evidence type="ECO:0000313" key="5">
    <source>
        <dbReference type="Proteomes" id="UP000050794"/>
    </source>
</evidence>
<reference evidence="4 5" key="2">
    <citation type="submission" date="2018-11" db="EMBL/GenBank/DDBJ databases">
        <authorList>
            <consortium name="Pathogen Informatics"/>
        </authorList>
    </citation>
    <scope>NUCLEOTIDE SEQUENCE [LARGE SCALE GENOMIC DNA]</scope>
</reference>
<evidence type="ECO:0000256" key="2">
    <source>
        <dbReference type="SAM" id="MobiDB-lite"/>
    </source>
</evidence>
<dbReference type="Gene3D" id="3.40.50.150">
    <property type="entry name" value="Vaccinia Virus protein VP39"/>
    <property type="match status" value="1"/>
</dbReference>
<dbReference type="InterPro" id="IPR029063">
    <property type="entry name" value="SAM-dependent_MTases_sf"/>
</dbReference>
<keyword evidence="1" id="KW-0949">S-adenosyl-L-methionine</keyword>
<gene>
    <name evidence="4" type="ORF">TCNE_LOCUS12831</name>
</gene>
<organism evidence="5 6">
    <name type="scientific">Toxocara canis</name>
    <name type="common">Canine roundworm</name>
    <dbReference type="NCBI Taxonomy" id="6265"/>
    <lineage>
        <taxon>Eukaryota</taxon>
        <taxon>Metazoa</taxon>
        <taxon>Ecdysozoa</taxon>
        <taxon>Nematoda</taxon>
        <taxon>Chromadorea</taxon>
        <taxon>Rhabditida</taxon>
        <taxon>Spirurina</taxon>
        <taxon>Ascaridomorpha</taxon>
        <taxon>Ascaridoidea</taxon>
        <taxon>Toxocaridae</taxon>
        <taxon>Toxocara</taxon>
    </lineage>
</organism>
<dbReference type="Proteomes" id="UP000050794">
    <property type="component" value="Unassembled WGS sequence"/>
</dbReference>
<keyword evidence="5" id="KW-1185">Reference proteome</keyword>
<dbReference type="PANTHER" id="PTHR11006">
    <property type="entry name" value="PROTEIN ARGININE N-METHYLTRANSFERASE"/>
    <property type="match status" value="1"/>
</dbReference>
<dbReference type="Gene3D" id="2.70.160.11">
    <property type="entry name" value="Hnrnp arginine n-methyltransferase1"/>
    <property type="match status" value="2"/>
</dbReference>
<sequence>MKFSLAAARNAIQVGDFQTALLHFYPILHWISSVERRKYLKEFGDTLRGFLCDERNDDESKLAMLAMSRELFADEPLLLNIAAEFLFRSGRYLEAFDLARRASASENREERLHALVNRENIKSNIMDQWHWAMLNDASRNGAYENAMRLALGERLGARVLDIGAGTAFLSLIARRFSPKVYCCEVDERISQLAERIAIGSGVHIIHKHSTDVSTEDLDSQKIYKLLIICRQLQVDVIITETMDSGLLGEGIILALLDAHRRLLSSESSIIIPNSATVYACLIECQAITDEHVAVVKGRRFVSPYVLIGSEARLTKGCEPYWCCYANELKGGFRYLSGSVPVFNVNFEDASRLENISNGVHEEHAVELHQQGRVHAIMVWFRCSLFPGLPALSSSVEANNCWQQAIYPVEEPFAVVPGDHCILAVDAYRDRLFCEILRYSFGAENTWMDEEVDSLPLEKMRFDSASRSLKGNAENSTHEHAQCSHEQSGQNGKRSLDDRDKRADSFGSYVLVTGDSSADVEMEEVDEPTEGGRENEIMETANILHETDFLFLNDSALVSFFARCLSALVQPGTTFERGDVSLVDITGVASVSGSLASYNENYYCLCYYRSDDYRMLIEAFQTTGRCVLRAFDGSQGFPCAGDVLFCWPITSSGTLCEHSLGRIVEWKLRNPSGIVIPSCVRIRAQLLSCLKIVRRSKPQRSAHQGVDLSAIDELALTYYYDIEVTVILIYEAIFVAPSTLSYEKLSEPFDLLTLRFDSELPSEAGVLPNFLQQLDTRSQVLTCSSGLADGLLYWFELTYGNEKYSTQSDETAARCAMYLFDESRAVNRGDRVAFMCSLFHANLIVELER</sequence>
<dbReference type="GO" id="GO:0042054">
    <property type="term" value="F:histone methyltransferase activity"/>
    <property type="evidence" value="ECO:0007669"/>
    <property type="project" value="TreeGrafter"/>
</dbReference>
<feature type="region of interest" description="Disordered" evidence="2">
    <location>
        <begin position="467"/>
        <end position="497"/>
    </location>
</feature>
<proteinExistence type="predicted"/>
<dbReference type="CDD" id="cd02440">
    <property type="entry name" value="AdoMet_MTases"/>
    <property type="match status" value="1"/>
</dbReference>
<name>A0A183UWG1_TOXCA</name>